<dbReference type="GeneID" id="107952380"/>
<protein>
    <submittedName>
        <fullName evidence="2">Uncharacterized protein</fullName>
    </submittedName>
</protein>
<dbReference type="STRING" id="3635.A0A1U8NW91"/>
<proteinExistence type="predicted"/>
<evidence type="ECO:0000313" key="1">
    <source>
        <dbReference type="Proteomes" id="UP000818029"/>
    </source>
</evidence>
<sequence length="332" mass="37614">MDDHRREFMNLMQSDRSVTEYEAEFLRLCRYVQGMVASENERCIHFEDGLRNNLRVLIAPQRDWEFAFLVEEAKITKDVNRVKRQDRDRERGSAQPQRVVQQPLRGYGQVRGGNGMGHGQRASGRGAGQIEVRQPALVYTARDRDDRDAPDVIIGTFLIFDVPYTVLINIGSTHSYVASTVSKDLGILVKSISTEITVLSPLGQSVRVSKLYRDVLLVIQWVVFLENLMALPFGEFDLILGCEAYLAYVSVSDSGDSFIRDIKIVKDFLDVFPKVLQGLPPNREVEFRIELLPGLALKSITPYRMAPNELTELKAQLQELLDYGFICPSVSP</sequence>
<accession>A0A1U8NW91</accession>
<dbReference type="SUPFAM" id="SSF56672">
    <property type="entry name" value="DNA/RNA polymerases"/>
    <property type="match status" value="1"/>
</dbReference>
<dbReference type="PaxDb" id="3635-A0A1U8NW91"/>
<reference evidence="1" key="1">
    <citation type="journal article" date="2020" name="Nat. Genet.">
        <title>Genomic diversifications of five Gossypium allopolyploid species and their impact on cotton improvement.</title>
        <authorList>
            <person name="Chen Z.J."/>
            <person name="Sreedasyam A."/>
            <person name="Ando A."/>
            <person name="Song Q."/>
            <person name="De Santiago L.M."/>
            <person name="Hulse-Kemp A.M."/>
            <person name="Ding M."/>
            <person name="Ye W."/>
            <person name="Kirkbride R.C."/>
            <person name="Jenkins J."/>
            <person name="Plott C."/>
            <person name="Lovell J."/>
            <person name="Lin Y.M."/>
            <person name="Vaughn R."/>
            <person name="Liu B."/>
            <person name="Simpson S."/>
            <person name="Scheffler B.E."/>
            <person name="Wen L."/>
            <person name="Saski C.A."/>
            <person name="Grover C.E."/>
            <person name="Hu G."/>
            <person name="Conover J.L."/>
            <person name="Carlson J.W."/>
            <person name="Shu S."/>
            <person name="Boston L.B."/>
            <person name="Williams M."/>
            <person name="Peterson D.G."/>
            <person name="McGee K."/>
            <person name="Jones D.C."/>
            <person name="Wendel J.F."/>
            <person name="Stelly D.M."/>
            <person name="Grimwood J."/>
            <person name="Schmutz J."/>
        </authorList>
    </citation>
    <scope>NUCLEOTIDE SEQUENCE [LARGE SCALE GENOMIC DNA]</scope>
    <source>
        <strain evidence="1">cv. TM-1</strain>
    </source>
</reference>
<dbReference type="RefSeq" id="XP_016743130.1">
    <property type="nucleotide sequence ID" value="XM_016887641.1"/>
</dbReference>
<evidence type="ECO:0000313" key="2">
    <source>
        <dbReference type="RefSeq" id="XP_016743130.1"/>
    </source>
</evidence>
<reference evidence="2" key="2">
    <citation type="submission" date="2025-08" db="UniProtKB">
        <authorList>
            <consortium name="RefSeq"/>
        </authorList>
    </citation>
    <scope>IDENTIFICATION</scope>
</reference>
<dbReference type="Proteomes" id="UP000818029">
    <property type="component" value="Chromosome A12"/>
</dbReference>
<dbReference type="AlphaFoldDB" id="A0A1U8NW91"/>
<name>A0A1U8NW91_GOSHI</name>
<dbReference type="InterPro" id="IPR043502">
    <property type="entry name" value="DNA/RNA_pol_sf"/>
</dbReference>
<gene>
    <name evidence="2" type="primary">LOC107952380</name>
</gene>
<dbReference type="Pfam" id="PF08284">
    <property type="entry name" value="RVP_2"/>
    <property type="match status" value="1"/>
</dbReference>
<organism evidence="1 2">
    <name type="scientific">Gossypium hirsutum</name>
    <name type="common">Upland cotton</name>
    <name type="synonym">Gossypium mexicanum</name>
    <dbReference type="NCBI Taxonomy" id="3635"/>
    <lineage>
        <taxon>Eukaryota</taxon>
        <taxon>Viridiplantae</taxon>
        <taxon>Streptophyta</taxon>
        <taxon>Embryophyta</taxon>
        <taxon>Tracheophyta</taxon>
        <taxon>Spermatophyta</taxon>
        <taxon>Magnoliopsida</taxon>
        <taxon>eudicotyledons</taxon>
        <taxon>Gunneridae</taxon>
        <taxon>Pentapetalae</taxon>
        <taxon>rosids</taxon>
        <taxon>malvids</taxon>
        <taxon>Malvales</taxon>
        <taxon>Malvaceae</taxon>
        <taxon>Malvoideae</taxon>
        <taxon>Gossypium</taxon>
    </lineage>
</organism>
<dbReference type="PANTHER" id="PTHR15503:SF45">
    <property type="entry name" value="RNA-DIRECTED DNA POLYMERASE HOMOLOG"/>
    <property type="match status" value="1"/>
</dbReference>
<dbReference type="CDD" id="cd00303">
    <property type="entry name" value="retropepsin_like"/>
    <property type="match status" value="1"/>
</dbReference>
<keyword evidence="1" id="KW-1185">Reference proteome</keyword>
<dbReference type="Gene3D" id="3.10.10.10">
    <property type="entry name" value="HIV Type 1 Reverse Transcriptase, subunit A, domain 1"/>
    <property type="match status" value="1"/>
</dbReference>
<dbReference type="InterPro" id="IPR032567">
    <property type="entry name" value="RTL1-rel"/>
</dbReference>
<dbReference type="PANTHER" id="PTHR15503">
    <property type="entry name" value="LDOC1 RELATED"/>
    <property type="match status" value="1"/>
</dbReference>
<dbReference type="KEGG" id="ghi:107952380"/>